<dbReference type="GO" id="GO:0008270">
    <property type="term" value="F:zinc ion binding"/>
    <property type="evidence" value="ECO:0007669"/>
    <property type="project" value="InterPro"/>
</dbReference>
<organism evidence="3 4">
    <name type="scientific">Lojkania enalia</name>
    <dbReference type="NCBI Taxonomy" id="147567"/>
    <lineage>
        <taxon>Eukaryota</taxon>
        <taxon>Fungi</taxon>
        <taxon>Dikarya</taxon>
        <taxon>Ascomycota</taxon>
        <taxon>Pezizomycotina</taxon>
        <taxon>Dothideomycetes</taxon>
        <taxon>Pleosporomycetidae</taxon>
        <taxon>Pleosporales</taxon>
        <taxon>Pleosporales incertae sedis</taxon>
        <taxon>Lojkania</taxon>
    </lineage>
</organism>
<feature type="domain" description="Zn(2)-C6 fungal-type" evidence="2">
    <location>
        <begin position="25"/>
        <end position="55"/>
    </location>
</feature>
<sequence>MPARISRFTNGVERKRKAHEKSRKGCGNCKLRRVKCDEARPQCKKCLAYGVSCNYDGKQASLDLSAQGAFQVDLSEKPPDGRTWDRADAIRVPGPYMKGLSDARNLVTIINDSLEADAEGGFGALQWGAHWCFTQKHLRIIERFQQRTVVTMGSRRVVPAYRDSVAIMAFRHTFLMHMVLSVTLLHDLHLIGCDAKTAATNIAQTALQHWNIATTLFNGVLSRPIEPHSRDALWATAALMGCSVFAYIETSDVEQAWPLKTPDPHDLSWLKLSEGKKAIWNLVNPARPDSIFSALSCDHQRLSVYAWIDENDISRIPEPMRKLFDIDEGSTVDNNVYHLPALIFSHLKDETPNQDNVLNFLAFMGNVTPEFRTLLEIKDPRALLLVSWWFKQLQDGEIWWLKRRASVEGESIRVYLDRWFGGEKGLSKTFDGLGNGRMGVEKGVPDVSWSWGDWRWGEEEGTCFTQ</sequence>
<evidence type="ECO:0000259" key="2">
    <source>
        <dbReference type="PROSITE" id="PS50048"/>
    </source>
</evidence>
<dbReference type="Pfam" id="PF00172">
    <property type="entry name" value="Zn_clus"/>
    <property type="match status" value="1"/>
</dbReference>
<dbReference type="Gene3D" id="4.10.240.10">
    <property type="entry name" value="Zn(2)-C6 fungal-type DNA-binding domain"/>
    <property type="match status" value="1"/>
</dbReference>
<evidence type="ECO:0000313" key="3">
    <source>
        <dbReference type="EMBL" id="KAF2269154.1"/>
    </source>
</evidence>
<dbReference type="SUPFAM" id="SSF57701">
    <property type="entry name" value="Zn2/Cys6 DNA-binding domain"/>
    <property type="match status" value="1"/>
</dbReference>
<dbReference type="PANTHER" id="PTHR47784">
    <property type="entry name" value="STEROL UPTAKE CONTROL PROTEIN 2"/>
    <property type="match status" value="1"/>
</dbReference>
<dbReference type="PANTHER" id="PTHR47784:SF9">
    <property type="entry name" value="ZN(II)2CYS6 TRANSCRIPTION FACTOR (EUROFUNG)"/>
    <property type="match status" value="1"/>
</dbReference>
<dbReference type="EMBL" id="ML986583">
    <property type="protein sequence ID" value="KAF2269154.1"/>
    <property type="molecule type" value="Genomic_DNA"/>
</dbReference>
<accession>A0A9P4TPU4</accession>
<dbReference type="InterPro" id="IPR036864">
    <property type="entry name" value="Zn2-C6_fun-type_DNA-bd_sf"/>
</dbReference>
<dbReference type="Proteomes" id="UP000800093">
    <property type="component" value="Unassembled WGS sequence"/>
</dbReference>
<comment type="caution">
    <text evidence="3">The sequence shown here is derived from an EMBL/GenBank/DDBJ whole genome shotgun (WGS) entry which is preliminary data.</text>
</comment>
<dbReference type="GO" id="GO:0001228">
    <property type="term" value="F:DNA-binding transcription activator activity, RNA polymerase II-specific"/>
    <property type="evidence" value="ECO:0007669"/>
    <property type="project" value="TreeGrafter"/>
</dbReference>
<reference evidence="4" key="1">
    <citation type="journal article" date="2020" name="Stud. Mycol.">
        <title>101 Dothideomycetes genomes: A test case for predicting lifestyles and emergence of pathogens.</title>
        <authorList>
            <person name="Haridas S."/>
            <person name="Albert R."/>
            <person name="Binder M."/>
            <person name="Bloem J."/>
            <person name="LaButti K."/>
            <person name="Salamov A."/>
            <person name="Andreopoulos B."/>
            <person name="Baker S."/>
            <person name="Barry K."/>
            <person name="Bills G."/>
            <person name="Bluhm B."/>
            <person name="Cannon C."/>
            <person name="Castanera R."/>
            <person name="Culley D."/>
            <person name="Daum C."/>
            <person name="Ezra D."/>
            <person name="Gonzalez J."/>
            <person name="Henrissat B."/>
            <person name="Kuo A."/>
            <person name="Liang C."/>
            <person name="Lipzen A."/>
            <person name="Lutzoni F."/>
            <person name="Magnuson J."/>
            <person name="Mondo S."/>
            <person name="Nolan M."/>
            <person name="Ohm R."/>
            <person name="Pangilinan J."/>
            <person name="Park H.-J."/>
            <person name="Ramirez L."/>
            <person name="Alfaro M."/>
            <person name="Sun H."/>
            <person name="Tritt A."/>
            <person name="Yoshinaga Y."/>
            <person name="Zwiers L.-H."/>
            <person name="Turgeon B."/>
            <person name="Goodwin S."/>
            <person name="Spatafora J."/>
            <person name="Crous P."/>
            <person name="Grigoriev I."/>
        </authorList>
    </citation>
    <scope>NUCLEOTIDE SEQUENCE [LARGE SCALE GENOMIC DNA]</scope>
    <source>
        <strain evidence="4">CBS 304.66</strain>
    </source>
</reference>
<dbReference type="SMART" id="SM00066">
    <property type="entry name" value="GAL4"/>
    <property type="match status" value="1"/>
</dbReference>
<name>A0A9P4TPU4_9PLEO</name>
<protein>
    <recommendedName>
        <fullName evidence="2">Zn(2)-C6 fungal-type domain-containing protein</fullName>
    </recommendedName>
</protein>
<dbReference type="InterPro" id="IPR053157">
    <property type="entry name" value="Sterol_Uptake_Regulator"/>
</dbReference>
<dbReference type="CDD" id="cd00067">
    <property type="entry name" value="GAL4"/>
    <property type="match status" value="1"/>
</dbReference>
<dbReference type="PROSITE" id="PS50048">
    <property type="entry name" value="ZN2_CY6_FUNGAL_2"/>
    <property type="match status" value="1"/>
</dbReference>
<dbReference type="PROSITE" id="PS00463">
    <property type="entry name" value="ZN2_CY6_FUNGAL_1"/>
    <property type="match status" value="1"/>
</dbReference>
<dbReference type="AlphaFoldDB" id="A0A9P4TPU4"/>
<evidence type="ECO:0000313" key="4">
    <source>
        <dbReference type="Proteomes" id="UP000800093"/>
    </source>
</evidence>
<dbReference type="InterPro" id="IPR001138">
    <property type="entry name" value="Zn2Cys6_DnaBD"/>
</dbReference>
<proteinExistence type="predicted"/>
<keyword evidence="4" id="KW-1185">Reference proteome</keyword>
<gene>
    <name evidence="3" type="ORF">CC78DRAFT_540201</name>
</gene>
<dbReference type="PRINTS" id="PR00755">
    <property type="entry name" value="AFLATOXINBRP"/>
</dbReference>
<dbReference type="OrthoDB" id="416217at2759"/>
<evidence type="ECO:0000256" key="1">
    <source>
        <dbReference type="ARBA" id="ARBA00023242"/>
    </source>
</evidence>
<keyword evidence="1" id="KW-0539">Nucleus</keyword>